<dbReference type="InterPro" id="IPR011008">
    <property type="entry name" value="Dimeric_a/b-barrel"/>
</dbReference>
<dbReference type="Gene3D" id="3.30.70.100">
    <property type="match status" value="1"/>
</dbReference>
<evidence type="ECO:0000313" key="3">
    <source>
        <dbReference type="Proteomes" id="UP000189761"/>
    </source>
</evidence>
<comment type="caution">
    <text evidence="2">The sequence shown here is derived from an EMBL/GenBank/DDBJ whole genome shotgun (WGS) entry which is preliminary data.</text>
</comment>
<evidence type="ECO:0000259" key="1">
    <source>
        <dbReference type="Pfam" id="PF07978"/>
    </source>
</evidence>
<dbReference type="InterPro" id="IPR012577">
    <property type="entry name" value="NIPSNAP"/>
</dbReference>
<dbReference type="AlphaFoldDB" id="A0A8E2I329"/>
<dbReference type="SUPFAM" id="SSF54909">
    <property type="entry name" value="Dimeric alpha+beta barrel"/>
    <property type="match status" value="1"/>
</dbReference>
<sequence length="112" mass="13661">MFYRRKFYIVKKEFVDIFNKHFNETNLPNQLKHGSRLIGRWMKPNEDDTMEIFAIWAYDSYDDYQRIEAKIKSDSSHLKRIANWYEQNGGREQVYRNYIVEVRNEVLTSTVI</sequence>
<feature type="domain" description="NIPSNAP" evidence="1">
    <location>
        <begin position="8"/>
        <end position="76"/>
    </location>
</feature>
<gene>
    <name evidence="2" type="ORF">BWZ43_24115</name>
</gene>
<dbReference type="Pfam" id="PF07978">
    <property type="entry name" value="NIPSNAP"/>
    <property type="match status" value="1"/>
</dbReference>
<protein>
    <submittedName>
        <fullName evidence="2">Cytoplasmic protein</fullName>
    </submittedName>
</protein>
<dbReference type="Proteomes" id="UP000189761">
    <property type="component" value="Unassembled WGS sequence"/>
</dbReference>
<reference evidence="2 3" key="1">
    <citation type="submission" date="2017-01" db="EMBL/GenBank/DDBJ databases">
        <title>Draft genome sequence of Bacillus oleronius.</title>
        <authorList>
            <person name="Allam M."/>
        </authorList>
    </citation>
    <scope>NUCLEOTIDE SEQUENCE [LARGE SCALE GENOMIC DNA]</scope>
    <source>
        <strain evidence="2 3">DSM 9356</strain>
    </source>
</reference>
<evidence type="ECO:0000313" key="2">
    <source>
        <dbReference type="EMBL" id="OOP65834.1"/>
    </source>
</evidence>
<accession>A0A8E2I329</accession>
<name>A0A8E2I329_9BACI</name>
<dbReference type="RefSeq" id="WP_078111401.1">
    <property type="nucleotide sequence ID" value="NZ_CP065424.1"/>
</dbReference>
<proteinExistence type="predicted"/>
<keyword evidence="3" id="KW-1185">Reference proteome</keyword>
<dbReference type="EMBL" id="MTLA01000440">
    <property type="protein sequence ID" value="OOP65834.1"/>
    <property type="molecule type" value="Genomic_DNA"/>
</dbReference>
<organism evidence="2 3">
    <name type="scientific">Heyndrickxia oleronia</name>
    <dbReference type="NCBI Taxonomy" id="38875"/>
    <lineage>
        <taxon>Bacteria</taxon>
        <taxon>Bacillati</taxon>
        <taxon>Bacillota</taxon>
        <taxon>Bacilli</taxon>
        <taxon>Bacillales</taxon>
        <taxon>Bacillaceae</taxon>
        <taxon>Heyndrickxia</taxon>
    </lineage>
</organism>